<keyword evidence="2" id="KW-0378">Hydrolase</keyword>
<dbReference type="KEGG" id="scia:HUG15_20855"/>
<dbReference type="SUPFAM" id="SSF53474">
    <property type="entry name" value="alpha/beta-Hydrolases"/>
    <property type="match status" value="1"/>
</dbReference>
<dbReference type="InterPro" id="IPR029058">
    <property type="entry name" value="AB_hydrolase_fold"/>
</dbReference>
<dbReference type="Proteomes" id="UP000595823">
    <property type="component" value="Chromosome"/>
</dbReference>
<evidence type="ECO:0000259" key="1">
    <source>
        <dbReference type="Pfam" id="PF12697"/>
    </source>
</evidence>
<accession>A0A7T6Z6I5</accession>
<dbReference type="PANTHER" id="PTHR43798:SF33">
    <property type="entry name" value="HYDROLASE, PUTATIVE (AFU_ORTHOLOGUE AFUA_2G14860)-RELATED"/>
    <property type="match status" value="1"/>
</dbReference>
<name>A0A7T6Z6I5_9BACI</name>
<dbReference type="Gene3D" id="3.40.50.1820">
    <property type="entry name" value="alpha/beta hydrolase"/>
    <property type="match status" value="1"/>
</dbReference>
<dbReference type="RefSeq" id="WP_200125455.1">
    <property type="nucleotide sequence ID" value="NZ_CP054705.1"/>
</dbReference>
<dbReference type="AlphaFoldDB" id="A0A7T6Z6I5"/>
<proteinExistence type="predicted"/>
<evidence type="ECO:0000313" key="2">
    <source>
        <dbReference type="EMBL" id="QQK77785.1"/>
    </source>
</evidence>
<organism evidence="2 3">
    <name type="scientific">Salicibibacter cibarius</name>
    <dbReference type="NCBI Taxonomy" id="2743000"/>
    <lineage>
        <taxon>Bacteria</taxon>
        <taxon>Bacillati</taxon>
        <taxon>Bacillota</taxon>
        <taxon>Bacilli</taxon>
        <taxon>Bacillales</taxon>
        <taxon>Bacillaceae</taxon>
        <taxon>Salicibibacter</taxon>
    </lineage>
</organism>
<reference evidence="2 3" key="1">
    <citation type="submission" date="2020-06" db="EMBL/GenBank/DDBJ databases">
        <title>Genomic analysis of Salicibibacter sp. NKC5-3.</title>
        <authorList>
            <person name="Oh Y.J."/>
        </authorList>
    </citation>
    <scope>NUCLEOTIDE SEQUENCE [LARGE SCALE GENOMIC DNA]</scope>
    <source>
        <strain evidence="2 3">NKC5-3</strain>
    </source>
</reference>
<dbReference type="GO" id="GO:0016787">
    <property type="term" value="F:hydrolase activity"/>
    <property type="evidence" value="ECO:0007669"/>
    <property type="project" value="UniProtKB-KW"/>
</dbReference>
<protein>
    <submittedName>
        <fullName evidence="2">Alpha/beta hydrolase</fullName>
    </submittedName>
</protein>
<dbReference type="PANTHER" id="PTHR43798">
    <property type="entry name" value="MONOACYLGLYCEROL LIPASE"/>
    <property type="match status" value="1"/>
</dbReference>
<gene>
    <name evidence="2" type="ORF">HUG15_20855</name>
</gene>
<sequence length="231" mass="25884">MFNETKPTFLFIHGSGGTARKWRMQRESLNKIRSTFIDLPGHGENKDQLKTTIESCADWVAEKIDEEVIVVGHSMGGLIGIELAARNSKVKGLVLVACHYKLPVNPKVLEKLSKGVFPESFFYAAYSKQVDPSLIAEEKGEIKINAVGVRKTDLEACDRYTKGKDIVSTLNIPMFAVYGSEDKMIPKDANQKLEALNPKIKTKVITNSGHNVMLEQPKLFNEMIISFRKKK</sequence>
<keyword evidence="3" id="KW-1185">Reference proteome</keyword>
<dbReference type="Pfam" id="PF12697">
    <property type="entry name" value="Abhydrolase_6"/>
    <property type="match status" value="1"/>
</dbReference>
<feature type="domain" description="AB hydrolase-1" evidence="1">
    <location>
        <begin position="9"/>
        <end position="222"/>
    </location>
</feature>
<dbReference type="InterPro" id="IPR050266">
    <property type="entry name" value="AB_hydrolase_sf"/>
</dbReference>
<dbReference type="GO" id="GO:0016020">
    <property type="term" value="C:membrane"/>
    <property type="evidence" value="ECO:0007669"/>
    <property type="project" value="TreeGrafter"/>
</dbReference>
<dbReference type="InterPro" id="IPR000073">
    <property type="entry name" value="AB_hydrolase_1"/>
</dbReference>
<dbReference type="EMBL" id="CP054705">
    <property type="protein sequence ID" value="QQK77785.1"/>
    <property type="molecule type" value="Genomic_DNA"/>
</dbReference>
<evidence type="ECO:0000313" key="3">
    <source>
        <dbReference type="Proteomes" id="UP000595823"/>
    </source>
</evidence>